<dbReference type="PANTHER" id="PTHR45860">
    <property type="entry name" value="TRANSLATION INITIATION FACTOR EIF-2B SUBUNIT ALPHA"/>
    <property type="match status" value="1"/>
</dbReference>
<dbReference type="SUPFAM" id="SSF100950">
    <property type="entry name" value="NagB/RpiA/CoA transferase-like"/>
    <property type="match status" value="1"/>
</dbReference>
<reference evidence="10" key="1">
    <citation type="submission" date="2021-01" db="EMBL/GenBank/DDBJ databases">
        <authorList>
            <person name="Corre E."/>
            <person name="Pelletier E."/>
            <person name="Niang G."/>
            <person name="Scheremetjew M."/>
            <person name="Finn R."/>
            <person name="Kale V."/>
            <person name="Holt S."/>
            <person name="Cochrane G."/>
            <person name="Meng A."/>
            <person name="Brown T."/>
            <person name="Cohen L."/>
        </authorList>
    </citation>
    <scope>NUCLEOTIDE SEQUENCE</scope>
    <source>
        <strain evidence="10">SAG 63-3</strain>
    </source>
</reference>
<proteinExistence type="inferred from homology"/>
<comment type="subcellular location">
    <subcellularLocation>
        <location evidence="1">Cytoplasm</location>
        <location evidence="1">Cytosol</location>
    </subcellularLocation>
</comment>
<dbReference type="Gene3D" id="1.20.120.1070">
    <property type="entry name" value="Translation initiation factor eIF-2B, N-terminal domain"/>
    <property type="match status" value="1"/>
</dbReference>
<dbReference type="InterPro" id="IPR037171">
    <property type="entry name" value="NagB/RpiA_transferase-like"/>
</dbReference>
<dbReference type="GO" id="GO:0005829">
    <property type="term" value="C:cytosol"/>
    <property type="evidence" value="ECO:0007669"/>
    <property type="project" value="UniProtKB-SubCell"/>
</dbReference>
<organism evidence="10">
    <name type="scientific">Polytomella parva</name>
    <dbReference type="NCBI Taxonomy" id="51329"/>
    <lineage>
        <taxon>Eukaryota</taxon>
        <taxon>Viridiplantae</taxon>
        <taxon>Chlorophyta</taxon>
        <taxon>core chlorophytes</taxon>
        <taxon>Chlorophyceae</taxon>
        <taxon>CS clade</taxon>
        <taxon>Chlamydomonadales</taxon>
        <taxon>Chlamydomonadaceae</taxon>
        <taxon>Polytomella</taxon>
    </lineage>
</organism>
<evidence type="ECO:0000313" key="10">
    <source>
        <dbReference type="EMBL" id="CAD8770068.1"/>
    </source>
</evidence>
<gene>
    <name evidence="10" type="ORF">PPAR00522_LOCUS6467</name>
</gene>
<evidence type="ECO:0000256" key="7">
    <source>
        <dbReference type="ARBA" id="ARBA00044236"/>
    </source>
</evidence>
<dbReference type="InterPro" id="IPR042528">
    <property type="entry name" value="elF-2B_alpha_N"/>
</dbReference>
<dbReference type="Pfam" id="PF01008">
    <property type="entry name" value="IF-2B"/>
    <property type="match status" value="1"/>
</dbReference>
<evidence type="ECO:0000256" key="8">
    <source>
        <dbReference type="ARBA" id="ARBA00046432"/>
    </source>
</evidence>
<evidence type="ECO:0000256" key="5">
    <source>
        <dbReference type="ARBA" id="ARBA00022917"/>
    </source>
</evidence>
<keyword evidence="3" id="KW-0963">Cytoplasm</keyword>
<dbReference type="GO" id="GO:0003743">
    <property type="term" value="F:translation initiation factor activity"/>
    <property type="evidence" value="ECO:0007669"/>
    <property type="project" value="UniProtKB-KW"/>
</dbReference>
<evidence type="ECO:0000256" key="9">
    <source>
        <dbReference type="RuleBase" id="RU003814"/>
    </source>
</evidence>
<dbReference type="GO" id="GO:0005851">
    <property type="term" value="C:eukaryotic translation initiation factor 2B complex"/>
    <property type="evidence" value="ECO:0007669"/>
    <property type="project" value="TreeGrafter"/>
</dbReference>
<evidence type="ECO:0000256" key="1">
    <source>
        <dbReference type="ARBA" id="ARBA00004514"/>
    </source>
</evidence>
<evidence type="ECO:0000256" key="2">
    <source>
        <dbReference type="ARBA" id="ARBA00007251"/>
    </source>
</evidence>
<evidence type="ECO:0000256" key="3">
    <source>
        <dbReference type="ARBA" id="ARBA00022490"/>
    </source>
</evidence>
<evidence type="ECO:0000256" key="6">
    <source>
        <dbReference type="ARBA" id="ARBA00044208"/>
    </source>
</evidence>
<dbReference type="GO" id="GO:0005085">
    <property type="term" value="F:guanyl-nucleotide exchange factor activity"/>
    <property type="evidence" value="ECO:0007669"/>
    <property type="project" value="TreeGrafter"/>
</dbReference>
<dbReference type="EMBL" id="HBFM01010180">
    <property type="protein sequence ID" value="CAD8770068.1"/>
    <property type="molecule type" value="Transcribed_RNA"/>
</dbReference>
<keyword evidence="5" id="KW-0648">Protein biosynthesis</keyword>
<dbReference type="InterPro" id="IPR051501">
    <property type="entry name" value="eIF2B_alpha/beta/delta"/>
</dbReference>
<dbReference type="PANTHER" id="PTHR45860:SF1">
    <property type="entry name" value="TRANSLATION INITIATION FACTOR EIF-2B SUBUNIT ALPHA"/>
    <property type="match status" value="1"/>
</dbReference>
<sequence>MRLNALNKFHEPLVSSGGFQKTQLSPLNEIVVKEFHEFQNKAPEYAMAVAVIRALTCAIKDSKAQTFMGVSKDLEEAATALQRMNPCSIALKAACEIFLRYATRTMEKFEQEKFDNIKAELVERGIRFEEASIKSREKIVDLASRFVRPNAVVLVHGYSRVVLGILERVASMGCLFSVIVAEARPDDEGSGLKMVSALDRLNVPVTLVPDAGVAYVMEEVDIFLAGAEAVVENGGVVGRLGTYQVALCARACSKPVYVAAESYTFARLFPVSQRDLPNANKPMGLGPLLPQRVKVAHPSRDYTPPTCIDLLVTDLGVLTPAAVSDELIQLYL</sequence>
<accession>A0A7S0YAX7</accession>
<comment type="similarity">
    <text evidence="2 9">Belongs to the eIF-2B alpha/beta/delta subunits family.</text>
</comment>
<protein>
    <recommendedName>
        <fullName evidence="6">Translation initiation factor eIF2B subunit alpha</fullName>
    </recommendedName>
    <alternativeName>
        <fullName evidence="7">eIF2B GDP-GTP exchange factor subunit alpha</fullName>
    </alternativeName>
</protein>
<dbReference type="Gene3D" id="3.40.50.10470">
    <property type="entry name" value="Translation initiation factor eif-2b, domain 2"/>
    <property type="match status" value="1"/>
</dbReference>
<name>A0A7S0YAX7_9CHLO</name>
<comment type="subunit">
    <text evidence="8">Component of the translation initiation factor 2B (eIF2B) complex which is a heterodecamer of two sets of five different subunits: alpha, beta, gamma, delta and epsilon. Subunits alpha, beta and delta comprise a regulatory subcomplex and subunits epsilon and gamma comprise a catalytic subcomplex. Within the complex, the hexameric regulatory complex resides at the center, with the two heterodimeric catalytic subcomplexes bound on opposite sides.</text>
</comment>
<evidence type="ECO:0000256" key="4">
    <source>
        <dbReference type="ARBA" id="ARBA00022540"/>
    </source>
</evidence>
<dbReference type="InterPro" id="IPR000649">
    <property type="entry name" value="IF-2B-related"/>
</dbReference>
<dbReference type="InterPro" id="IPR042529">
    <property type="entry name" value="IF_2B-like_C"/>
</dbReference>
<dbReference type="AlphaFoldDB" id="A0A7S0YAX7"/>
<keyword evidence="4" id="KW-0396">Initiation factor</keyword>